<dbReference type="AlphaFoldDB" id="A0AAW6EJH9"/>
<dbReference type="Gene3D" id="3.90.1750.20">
    <property type="entry name" value="Putative Large Serine Recombinase, Chain B, Domain 2"/>
    <property type="match status" value="1"/>
</dbReference>
<gene>
    <name evidence="2" type="ORF">PNW00_12945</name>
</gene>
<dbReference type="PANTHER" id="PTHR30461">
    <property type="entry name" value="DNA-INVERTASE FROM LAMBDOID PROPHAGE"/>
    <property type="match status" value="1"/>
</dbReference>
<dbReference type="SUPFAM" id="SSF53041">
    <property type="entry name" value="Resolvase-like"/>
    <property type="match status" value="1"/>
</dbReference>
<feature type="non-terminal residue" evidence="2">
    <location>
        <position position="1"/>
    </location>
</feature>
<dbReference type="InterPro" id="IPR025378">
    <property type="entry name" value="DUF4368"/>
</dbReference>
<evidence type="ECO:0000313" key="3">
    <source>
        <dbReference type="Proteomes" id="UP001213042"/>
    </source>
</evidence>
<dbReference type="InterPro" id="IPR038109">
    <property type="entry name" value="DNA_bind_recomb_sf"/>
</dbReference>
<dbReference type="InterPro" id="IPR006119">
    <property type="entry name" value="Resolv_N"/>
</dbReference>
<accession>A0AAW6EJH9</accession>
<dbReference type="Pfam" id="PF14287">
    <property type="entry name" value="DUF4368"/>
    <property type="match status" value="1"/>
</dbReference>
<dbReference type="SMART" id="SM00857">
    <property type="entry name" value="Resolvase"/>
    <property type="match status" value="1"/>
</dbReference>
<dbReference type="Gene3D" id="3.40.50.1390">
    <property type="entry name" value="Resolvase, N-terminal catalytic domain"/>
    <property type="match status" value="1"/>
</dbReference>
<sequence length="500" mass="58136">FPVYPLSAKPLILLAFCRYRYHTSLFERPEFERMIQDVKNGLVERVIVKDLSRFGRNYILVGEYVELIFPKYDVQFVSVSENMDSEQGNLDMMPINNLVNEWYARDISKKQKASVKARGNNGKRLTTKPIFGYEFDPADHSAWIIDETAAAVIRMIFDMYVSGKGLSMIAKYLKEHEVPTPKVYASETAESDEPYNWSHSTLKSLLSKQEYCGDTVNFRTERISYKCKKIRSNPPEKWVIFKDTHPAIISRETYDKAQAIIGQKRKVFEERPKLSVPMFHDVLYCADCGKKLYIMRKNGKHINSDSYVCSTSRKNKALCTTHYIKEDELVKLLTADIHFYENYLIMDETALKNNIIRYIRIRQNENTAQYSERVKQIDVRLNEIPDVRKRLFEEKLNGAVSAEVFADIMTSLDDETNKLKAERSDCLLHIHSACDDAGGVEVFLARLKKYLHFDELTAEMIEDLVERIDVFEPEYPNPYTKVARIRICYIGVGDIRGMRE</sequence>
<dbReference type="EMBL" id="JAQMLU010000030">
    <property type="protein sequence ID" value="MDB8751347.1"/>
    <property type="molecule type" value="Genomic_DNA"/>
</dbReference>
<dbReference type="Proteomes" id="UP001213042">
    <property type="component" value="Unassembled WGS sequence"/>
</dbReference>
<dbReference type="RefSeq" id="WP_272125529.1">
    <property type="nucleotide sequence ID" value="NZ_JAQMLU010000030.1"/>
</dbReference>
<proteinExistence type="predicted"/>
<dbReference type="PANTHER" id="PTHR30461:SF23">
    <property type="entry name" value="DNA RECOMBINASE-RELATED"/>
    <property type="match status" value="1"/>
</dbReference>
<dbReference type="InterPro" id="IPR025827">
    <property type="entry name" value="Zn_ribbon_recom_dom"/>
</dbReference>
<dbReference type="GO" id="GO:0000150">
    <property type="term" value="F:DNA strand exchange activity"/>
    <property type="evidence" value="ECO:0007669"/>
    <property type="project" value="InterPro"/>
</dbReference>
<comment type="caution">
    <text evidence="2">The sequence shown here is derived from an EMBL/GenBank/DDBJ whole genome shotgun (WGS) entry which is preliminary data.</text>
</comment>
<dbReference type="InterPro" id="IPR050639">
    <property type="entry name" value="SSR_resolvase"/>
</dbReference>
<dbReference type="PROSITE" id="PS51737">
    <property type="entry name" value="RECOMBINASE_DNA_BIND"/>
    <property type="match status" value="1"/>
</dbReference>
<evidence type="ECO:0000259" key="1">
    <source>
        <dbReference type="PROSITE" id="PS51737"/>
    </source>
</evidence>
<dbReference type="GO" id="GO:0003677">
    <property type="term" value="F:DNA binding"/>
    <property type="evidence" value="ECO:0007669"/>
    <property type="project" value="InterPro"/>
</dbReference>
<protein>
    <submittedName>
        <fullName evidence="2">Recombinase family protein</fullName>
    </submittedName>
</protein>
<dbReference type="InterPro" id="IPR036162">
    <property type="entry name" value="Resolvase-like_N_sf"/>
</dbReference>
<dbReference type="Pfam" id="PF07508">
    <property type="entry name" value="Recombinase"/>
    <property type="match status" value="1"/>
</dbReference>
<evidence type="ECO:0000313" key="2">
    <source>
        <dbReference type="EMBL" id="MDB8751347.1"/>
    </source>
</evidence>
<feature type="domain" description="Recombinase" evidence="1">
    <location>
        <begin position="130"/>
        <end position="267"/>
    </location>
</feature>
<dbReference type="InterPro" id="IPR011109">
    <property type="entry name" value="DNA_bind_recombinase_dom"/>
</dbReference>
<reference evidence="2" key="1">
    <citation type="submission" date="2023-01" db="EMBL/GenBank/DDBJ databases">
        <title>Human gut microbiome strain richness.</title>
        <authorList>
            <person name="Chen-Liaw A."/>
        </authorList>
    </citation>
    <scope>NUCLEOTIDE SEQUENCE</scope>
    <source>
        <strain evidence="2">D43st1_D9_D43t1_170807</strain>
    </source>
</reference>
<name>A0AAW6EJH9_9FIRM</name>
<dbReference type="Pfam" id="PF13408">
    <property type="entry name" value="Zn_ribbon_recom"/>
    <property type="match status" value="1"/>
</dbReference>
<dbReference type="Pfam" id="PF00239">
    <property type="entry name" value="Resolvase"/>
    <property type="match status" value="1"/>
</dbReference>
<organism evidence="2 3">
    <name type="scientific">Ruminococcus bicirculans</name>
    <name type="common">ex Wegman et al. 2014</name>
    <dbReference type="NCBI Taxonomy" id="1160721"/>
    <lineage>
        <taxon>Bacteria</taxon>
        <taxon>Bacillati</taxon>
        <taxon>Bacillota</taxon>
        <taxon>Clostridia</taxon>
        <taxon>Eubacteriales</taxon>
        <taxon>Oscillospiraceae</taxon>
        <taxon>Ruminococcus</taxon>
    </lineage>
</organism>